<dbReference type="RefSeq" id="WP_123215449.1">
    <property type="nucleotide sequence ID" value="NZ_RJTM01000057.1"/>
</dbReference>
<evidence type="ECO:0000256" key="4">
    <source>
        <dbReference type="ARBA" id="ARBA00023065"/>
    </source>
</evidence>
<evidence type="ECO:0000256" key="2">
    <source>
        <dbReference type="ARBA" id="ARBA00022448"/>
    </source>
</evidence>
<dbReference type="Proteomes" id="UP000267469">
    <property type="component" value="Unassembled WGS sequence"/>
</dbReference>
<dbReference type="GO" id="GO:0005886">
    <property type="term" value="C:plasma membrane"/>
    <property type="evidence" value="ECO:0007669"/>
    <property type="project" value="UniProtKB-SubCell"/>
</dbReference>
<name>A0A3N0ELC5_SINP1</name>
<evidence type="ECO:0000313" key="8">
    <source>
        <dbReference type="EMBL" id="RNL88688.1"/>
    </source>
</evidence>
<keyword evidence="3 7" id="KW-0375">Hydrogen ion transport</keyword>
<keyword evidence="9" id="KW-1185">Reference proteome</keyword>
<dbReference type="SUPFAM" id="SSF47928">
    <property type="entry name" value="N-terminal domain of the delta subunit of the F1F0-ATP synthase"/>
    <property type="match status" value="1"/>
</dbReference>
<dbReference type="EMBL" id="RJTM01000057">
    <property type="protein sequence ID" value="RNL88688.1"/>
    <property type="molecule type" value="Genomic_DNA"/>
</dbReference>
<keyword evidence="6 7" id="KW-0066">ATP synthesis</keyword>
<comment type="subcellular location">
    <subcellularLocation>
        <location evidence="7">Cell membrane</location>
        <topology evidence="7">Peripheral membrane protein</topology>
    </subcellularLocation>
    <subcellularLocation>
        <location evidence="1">Membrane</location>
    </subcellularLocation>
</comment>
<protein>
    <recommendedName>
        <fullName evidence="7">ATP synthase subunit delta</fullName>
    </recommendedName>
    <alternativeName>
        <fullName evidence="7">ATP synthase F(1) sector subunit delta</fullName>
    </alternativeName>
    <alternativeName>
        <fullName evidence="7">F-type ATPase subunit delta</fullName>
        <shortName evidence="7">F-ATPase subunit delta</shortName>
    </alternativeName>
</protein>
<accession>A0A3N0ELC5</accession>
<comment type="caution">
    <text evidence="8">The sequence shown here is derived from an EMBL/GenBank/DDBJ whole genome shotgun (WGS) entry which is preliminary data.</text>
</comment>
<evidence type="ECO:0000256" key="1">
    <source>
        <dbReference type="ARBA" id="ARBA00004370"/>
    </source>
</evidence>
<proteinExistence type="inferred from homology"/>
<keyword evidence="4 7" id="KW-0406">Ion transport</keyword>
<evidence type="ECO:0000256" key="5">
    <source>
        <dbReference type="ARBA" id="ARBA00023136"/>
    </source>
</evidence>
<dbReference type="GO" id="GO:0045259">
    <property type="term" value="C:proton-transporting ATP synthase complex"/>
    <property type="evidence" value="ECO:0007669"/>
    <property type="project" value="UniProtKB-KW"/>
</dbReference>
<dbReference type="GO" id="GO:0016787">
    <property type="term" value="F:hydrolase activity"/>
    <property type="evidence" value="ECO:0007669"/>
    <property type="project" value="UniProtKB-KW"/>
</dbReference>
<dbReference type="PANTHER" id="PTHR11910">
    <property type="entry name" value="ATP SYNTHASE DELTA CHAIN"/>
    <property type="match status" value="1"/>
</dbReference>
<dbReference type="Gene3D" id="1.10.520.20">
    <property type="entry name" value="N-terminal domain of the delta subunit of the F1F0-ATP synthase"/>
    <property type="match status" value="1"/>
</dbReference>
<sequence>MAGTRAAIRYAKAVLALAREHDAVKAVYEDMDLVKNTVAGSRDLQLVLKSPVVKSEVKKAALSEIFASVNKISADLIRVLAENNRIGLLGEVARQYVALYDESHGKQLAVVTTAVPLTDRLKAGVLQKVKELTGKDAVLKNVIDDSIIGGFILRIGDLQYNASIAHRFGDLKRKFSYN</sequence>
<reference evidence="8 9" key="1">
    <citation type="submission" date="2018-10" db="EMBL/GenBank/DDBJ databases">
        <title>Sinomicrobium pectinilyticum sp. nov., a pectinase-producing bacterium isolated from alkaline and saline soil, and emended description of the genus Sinomicrobium.</title>
        <authorList>
            <person name="Cheng B."/>
            <person name="Li C."/>
            <person name="Lai Q."/>
            <person name="Du M."/>
            <person name="Shao Z."/>
            <person name="Xu P."/>
            <person name="Yang C."/>
        </authorList>
    </citation>
    <scope>NUCLEOTIDE SEQUENCE [LARGE SCALE GENOMIC DNA]</scope>
    <source>
        <strain evidence="8 9">5DNS001</strain>
    </source>
</reference>
<keyword evidence="7" id="KW-1003">Cell membrane</keyword>
<dbReference type="NCBIfam" id="TIGR01145">
    <property type="entry name" value="ATP_synt_delta"/>
    <property type="match status" value="1"/>
</dbReference>
<comment type="function">
    <text evidence="7">F(1)F(0) ATP synthase produces ATP from ADP in the presence of a proton or sodium gradient. F-type ATPases consist of two structural domains, F(1) containing the extramembraneous catalytic core and F(0) containing the membrane proton channel, linked together by a central stalk and a peripheral stalk. During catalysis, ATP synthesis in the catalytic domain of F(1) is coupled via a rotary mechanism of the central stalk subunits to proton translocation.</text>
</comment>
<dbReference type="Pfam" id="PF00213">
    <property type="entry name" value="OSCP"/>
    <property type="match status" value="1"/>
</dbReference>
<gene>
    <name evidence="7 8" type="primary">atpH</name>
    <name evidence="8" type="ORF">ED312_07825</name>
</gene>
<keyword evidence="5 7" id="KW-0472">Membrane</keyword>
<dbReference type="HAMAP" id="MF_01416">
    <property type="entry name" value="ATP_synth_delta_bact"/>
    <property type="match status" value="1"/>
</dbReference>
<dbReference type="PRINTS" id="PR00125">
    <property type="entry name" value="ATPASEDELTA"/>
</dbReference>
<dbReference type="AlphaFoldDB" id="A0A3N0ELC5"/>
<evidence type="ECO:0000256" key="3">
    <source>
        <dbReference type="ARBA" id="ARBA00022781"/>
    </source>
</evidence>
<evidence type="ECO:0000256" key="6">
    <source>
        <dbReference type="ARBA" id="ARBA00023310"/>
    </source>
</evidence>
<keyword evidence="8" id="KW-0378">Hydrolase</keyword>
<keyword evidence="7" id="KW-0139">CF(1)</keyword>
<keyword evidence="2 7" id="KW-0813">Transport</keyword>
<evidence type="ECO:0000256" key="7">
    <source>
        <dbReference type="HAMAP-Rule" id="MF_01416"/>
    </source>
</evidence>
<organism evidence="8 9">
    <name type="scientific">Sinomicrobium pectinilyticum</name>
    <dbReference type="NCBI Taxonomy" id="1084421"/>
    <lineage>
        <taxon>Bacteria</taxon>
        <taxon>Pseudomonadati</taxon>
        <taxon>Bacteroidota</taxon>
        <taxon>Flavobacteriia</taxon>
        <taxon>Flavobacteriales</taxon>
        <taxon>Flavobacteriaceae</taxon>
        <taxon>Sinomicrobium</taxon>
    </lineage>
</organism>
<comment type="similarity">
    <text evidence="7">Belongs to the ATPase delta chain family.</text>
</comment>
<dbReference type="OrthoDB" id="9802471at2"/>
<comment type="function">
    <text evidence="7">This protein is part of the stalk that links CF(0) to CF(1). It either transmits conformational changes from CF(0) to CF(1) or is implicated in proton conduction.</text>
</comment>
<dbReference type="InterPro" id="IPR000711">
    <property type="entry name" value="ATPase_OSCP/dsu"/>
</dbReference>
<evidence type="ECO:0000313" key="9">
    <source>
        <dbReference type="Proteomes" id="UP000267469"/>
    </source>
</evidence>
<dbReference type="GO" id="GO:0046933">
    <property type="term" value="F:proton-transporting ATP synthase activity, rotational mechanism"/>
    <property type="evidence" value="ECO:0007669"/>
    <property type="project" value="UniProtKB-UniRule"/>
</dbReference>
<dbReference type="InterPro" id="IPR026015">
    <property type="entry name" value="ATP_synth_OSCP/delta_N_sf"/>
</dbReference>